<name>A0A1H4CNH2_9FIRM</name>
<proteinExistence type="predicted"/>
<sequence>MFKFIKPQIQADQEKIFRQLKLKPGSHAAEHAARTLPELYQLARNCLGVTTCYAVLPNQYQGILPSVDCCSHIVIGLITCSRDFETIGQQKMAEGQHLEAYLLDHLVSEILFNAANQLNAIIEAALLSQGLNLTCQYSPGENGIPPEIQGAVLELLKAEAPENHPLDVDITESYMLIPVNSLLYYYGADAGIKGQSTLHDCSQCGAVGCSFRTA</sequence>
<accession>A0A1H4CNH2</accession>
<dbReference type="SUPFAM" id="SSF56507">
    <property type="entry name" value="Methionine synthase activation domain-like"/>
    <property type="match status" value="1"/>
</dbReference>
<dbReference type="OrthoDB" id="2034596at2"/>
<dbReference type="Proteomes" id="UP000199394">
    <property type="component" value="Unassembled WGS sequence"/>
</dbReference>
<evidence type="ECO:0008006" key="3">
    <source>
        <dbReference type="Google" id="ProtNLM"/>
    </source>
</evidence>
<dbReference type="GO" id="GO:0008705">
    <property type="term" value="F:methionine synthase activity"/>
    <property type="evidence" value="ECO:0007669"/>
    <property type="project" value="InterPro"/>
</dbReference>
<dbReference type="EMBL" id="FNRK01000016">
    <property type="protein sequence ID" value="SEA61894.1"/>
    <property type="molecule type" value="Genomic_DNA"/>
</dbReference>
<gene>
    <name evidence="1" type="ORF">SAMN04515656_11651</name>
</gene>
<evidence type="ECO:0000313" key="2">
    <source>
        <dbReference type="Proteomes" id="UP000199394"/>
    </source>
</evidence>
<dbReference type="RefSeq" id="WP_090308236.1">
    <property type="nucleotide sequence ID" value="NZ_FNRK01000016.1"/>
</dbReference>
<reference evidence="1 2" key="1">
    <citation type="submission" date="2016-10" db="EMBL/GenBank/DDBJ databases">
        <authorList>
            <person name="de Groot N.N."/>
        </authorList>
    </citation>
    <scope>NUCLEOTIDE SEQUENCE [LARGE SCALE GENOMIC DNA]</scope>
    <source>
        <strain evidence="1 2">SR12</strain>
    </source>
</reference>
<dbReference type="Gene3D" id="3.40.109.40">
    <property type="match status" value="1"/>
</dbReference>
<protein>
    <recommendedName>
        <fullName evidence="3">Vitamin B12 dependent methionine synthase, activation domain</fullName>
    </recommendedName>
</protein>
<dbReference type="STRING" id="81409.SAMN04515656_11651"/>
<evidence type="ECO:0000313" key="1">
    <source>
        <dbReference type="EMBL" id="SEA61894.1"/>
    </source>
</evidence>
<dbReference type="InterPro" id="IPR037010">
    <property type="entry name" value="VitB12-dep_Met_synth_activ_sf"/>
</dbReference>
<keyword evidence="2" id="KW-1185">Reference proteome</keyword>
<dbReference type="AlphaFoldDB" id="A0A1H4CNH2"/>
<organism evidence="1 2">
    <name type="scientific">Eubacterium aggregans</name>
    <dbReference type="NCBI Taxonomy" id="81409"/>
    <lineage>
        <taxon>Bacteria</taxon>
        <taxon>Bacillati</taxon>
        <taxon>Bacillota</taxon>
        <taxon>Clostridia</taxon>
        <taxon>Eubacteriales</taxon>
        <taxon>Eubacteriaceae</taxon>
        <taxon>Eubacterium</taxon>
    </lineage>
</organism>